<protein>
    <recommendedName>
        <fullName evidence="4">Immediate-early protein</fullName>
    </recommendedName>
</protein>
<feature type="region of interest" description="Disordered" evidence="1">
    <location>
        <begin position="363"/>
        <end position="384"/>
    </location>
</feature>
<feature type="region of interest" description="Disordered" evidence="1">
    <location>
        <begin position="295"/>
        <end position="334"/>
    </location>
</feature>
<proteinExistence type="predicted"/>
<dbReference type="InParanoid" id="A0A218YZ70"/>
<feature type="compositionally biased region" description="Basic and acidic residues" evidence="1">
    <location>
        <begin position="180"/>
        <end position="190"/>
    </location>
</feature>
<dbReference type="InterPro" id="IPR013268">
    <property type="entry name" value="UTP16"/>
</dbReference>
<evidence type="ECO:0000313" key="2">
    <source>
        <dbReference type="EMBL" id="OWP01097.1"/>
    </source>
</evidence>
<feature type="compositionally biased region" description="Acidic residues" evidence="1">
    <location>
        <begin position="101"/>
        <end position="118"/>
    </location>
</feature>
<feature type="compositionally biased region" description="Basic and acidic residues" evidence="1">
    <location>
        <begin position="119"/>
        <end position="130"/>
    </location>
</feature>
<dbReference type="Pfam" id="PF08297">
    <property type="entry name" value="U3_snoRNA_assoc"/>
    <property type="match status" value="1"/>
</dbReference>
<gene>
    <name evidence="2" type="ORF">B2J93_6547</name>
</gene>
<dbReference type="EMBL" id="MZNU01000291">
    <property type="protein sequence ID" value="OWP01097.1"/>
    <property type="molecule type" value="Genomic_DNA"/>
</dbReference>
<evidence type="ECO:0008006" key="4">
    <source>
        <dbReference type="Google" id="ProtNLM"/>
    </source>
</evidence>
<feature type="compositionally biased region" description="Acidic residues" evidence="1">
    <location>
        <begin position="170"/>
        <end position="179"/>
    </location>
</feature>
<comment type="caution">
    <text evidence="2">The sequence shown here is derived from an EMBL/GenBank/DDBJ whole genome shotgun (WGS) entry which is preliminary data.</text>
</comment>
<feature type="compositionally biased region" description="Basic and acidic residues" evidence="1">
    <location>
        <begin position="226"/>
        <end position="238"/>
    </location>
</feature>
<evidence type="ECO:0000256" key="1">
    <source>
        <dbReference type="SAM" id="MobiDB-lite"/>
    </source>
</evidence>
<dbReference type="GO" id="GO:0030515">
    <property type="term" value="F:snoRNA binding"/>
    <property type="evidence" value="ECO:0007669"/>
    <property type="project" value="InterPro"/>
</dbReference>
<dbReference type="STRING" id="503106.A0A218YZ70"/>
<feature type="compositionally biased region" description="Basic and acidic residues" evidence="1">
    <location>
        <begin position="200"/>
        <end position="214"/>
    </location>
</feature>
<organism evidence="2 3">
    <name type="scientific">Diplocarpon coronariae</name>
    <dbReference type="NCBI Taxonomy" id="2795749"/>
    <lineage>
        <taxon>Eukaryota</taxon>
        <taxon>Fungi</taxon>
        <taxon>Dikarya</taxon>
        <taxon>Ascomycota</taxon>
        <taxon>Pezizomycotina</taxon>
        <taxon>Leotiomycetes</taxon>
        <taxon>Helotiales</taxon>
        <taxon>Drepanopezizaceae</taxon>
        <taxon>Diplocarpon</taxon>
    </lineage>
</organism>
<accession>A0A218YZ70</accession>
<keyword evidence="3" id="KW-1185">Reference proteome</keyword>
<reference evidence="2 3" key="1">
    <citation type="submission" date="2017-04" db="EMBL/GenBank/DDBJ databases">
        <title>Draft genome sequence of Marssonina coronaria NL1: causal agent of apple blotch.</title>
        <authorList>
            <person name="Cheng Q."/>
        </authorList>
    </citation>
    <scope>NUCLEOTIDE SEQUENCE [LARGE SCALE GENOMIC DNA]</scope>
    <source>
        <strain evidence="2 3">NL1</strain>
    </source>
</reference>
<dbReference type="Proteomes" id="UP000242519">
    <property type="component" value="Unassembled WGS sequence"/>
</dbReference>
<feature type="compositionally biased region" description="Low complexity" evidence="1">
    <location>
        <begin position="1"/>
        <end position="10"/>
    </location>
</feature>
<feature type="region of interest" description="Disordered" evidence="1">
    <location>
        <begin position="1"/>
        <end position="270"/>
    </location>
</feature>
<sequence>MVTSRSQSRSQSRKAPIDQNFNHENPISVCVSSSSKKRSQPAKNESEETTPSAKKRKTLPVREKDAGAPMFAKTRPFVEIPAGKITPQPGDLAGSTAQPIEIEDDEESEDDEELEDTEDKVVEKERKEILEEPAEEAVPEVGIVNKHKRFDSEESAPEQEFFSTPKEVPEEVPDTEDESRDGGDSEHDAPEAIGIQEAAEEVRSRERSAAKAVREQLFATRKKRKERDEILKKQSENGKKRKLETALHPLSKAISSEDEQEEEPVEPRLAFNDTRSLLTSRAALPDFLPAEYLDDTEPQAAMTNTKTLERPRPKKTKFLDVASKQPKDRRIGTTTYRVAKPESTKLAPKSSFQARSIKESWLQGRSGKKVEATRRPFGKAFGRV</sequence>
<dbReference type="AlphaFoldDB" id="A0A218YZ70"/>
<dbReference type="GO" id="GO:0006364">
    <property type="term" value="P:rRNA processing"/>
    <property type="evidence" value="ECO:0007669"/>
    <property type="project" value="InterPro"/>
</dbReference>
<evidence type="ECO:0000313" key="3">
    <source>
        <dbReference type="Proteomes" id="UP000242519"/>
    </source>
</evidence>
<name>A0A218YZ70_9HELO</name>
<dbReference type="OrthoDB" id="5245631at2759"/>